<name>A0A820SW01_9BILA</name>
<gene>
    <name evidence="1" type="ORF">OKA104_LOCUS54485</name>
</gene>
<feature type="non-terminal residue" evidence="1">
    <location>
        <position position="1"/>
    </location>
</feature>
<dbReference type="AlphaFoldDB" id="A0A820SW01"/>
<evidence type="ECO:0000313" key="2">
    <source>
        <dbReference type="Proteomes" id="UP000663881"/>
    </source>
</evidence>
<protein>
    <submittedName>
        <fullName evidence="1">Uncharacterized protein</fullName>
    </submittedName>
</protein>
<dbReference type="EMBL" id="CAJOAY010036430">
    <property type="protein sequence ID" value="CAF4457227.1"/>
    <property type="molecule type" value="Genomic_DNA"/>
</dbReference>
<dbReference type="Proteomes" id="UP000663881">
    <property type="component" value="Unassembled WGS sequence"/>
</dbReference>
<reference evidence="1" key="1">
    <citation type="submission" date="2021-02" db="EMBL/GenBank/DDBJ databases">
        <authorList>
            <person name="Nowell W R."/>
        </authorList>
    </citation>
    <scope>NUCLEOTIDE SEQUENCE</scope>
</reference>
<comment type="caution">
    <text evidence="1">The sequence shown here is derived from an EMBL/GenBank/DDBJ whole genome shotgun (WGS) entry which is preliminary data.</text>
</comment>
<proteinExistence type="predicted"/>
<sequence>CTILCSFDRTSTSFVNTPLS</sequence>
<evidence type="ECO:0000313" key="1">
    <source>
        <dbReference type="EMBL" id="CAF4457227.1"/>
    </source>
</evidence>
<accession>A0A820SW01</accession>
<organism evidence="1 2">
    <name type="scientific">Adineta steineri</name>
    <dbReference type="NCBI Taxonomy" id="433720"/>
    <lineage>
        <taxon>Eukaryota</taxon>
        <taxon>Metazoa</taxon>
        <taxon>Spiralia</taxon>
        <taxon>Gnathifera</taxon>
        <taxon>Rotifera</taxon>
        <taxon>Eurotatoria</taxon>
        <taxon>Bdelloidea</taxon>
        <taxon>Adinetida</taxon>
        <taxon>Adinetidae</taxon>
        <taxon>Adineta</taxon>
    </lineage>
</organism>